<dbReference type="SMART" id="SM00563">
    <property type="entry name" value="PlsC"/>
    <property type="match status" value="1"/>
</dbReference>
<dbReference type="EMBL" id="BMDY01000020">
    <property type="protein sequence ID" value="GGB15063.1"/>
    <property type="molecule type" value="Genomic_DNA"/>
</dbReference>
<keyword evidence="1" id="KW-0812">Transmembrane</keyword>
<dbReference type="CDD" id="cd07990">
    <property type="entry name" value="LPLAT_LCLAT1-like"/>
    <property type="match status" value="1"/>
</dbReference>
<dbReference type="GO" id="GO:0016746">
    <property type="term" value="F:acyltransferase activity"/>
    <property type="evidence" value="ECO:0007669"/>
    <property type="project" value="UniProtKB-KW"/>
</dbReference>
<keyword evidence="1" id="KW-1133">Transmembrane helix</keyword>
<feature type="transmembrane region" description="Helical" evidence="1">
    <location>
        <begin position="12"/>
        <end position="39"/>
    </location>
</feature>
<evidence type="ECO:0000256" key="1">
    <source>
        <dbReference type="SAM" id="Phobius"/>
    </source>
</evidence>
<dbReference type="SUPFAM" id="SSF69593">
    <property type="entry name" value="Glycerol-3-phosphate (1)-acyltransferase"/>
    <property type="match status" value="1"/>
</dbReference>
<evidence type="ECO:0000313" key="4">
    <source>
        <dbReference type="Proteomes" id="UP000651977"/>
    </source>
</evidence>
<sequence>MLRFLPAPLLMVISASLAIINTAIIGTLVAICGVFKLLAPKQLYPQLSRLTNYLMWCWSEVNRAIFKLVNKTEFVIEDNSQLSKQHWYLLICNHQSWADIVLLCMLFGSRIPMPKFFLKQQLLYVPFVGLACWALDMPFMRRYSRQYLLKHPEKRGKDLESTKRSCEKFKNMPTTVINFVEGTRFNQQKQQQSSSSYQYLLPPKALGIAYTLSVLGEQFDQIINVTLAYPNTNPSLTPFKALLSGKLDKVVVKIDTIPIDQQLRGDYLQDKHFKRHFKLWLDQTWQAKDQYLKTVLNKD</sequence>
<dbReference type="PANTHER" id="PTHR10983:SF15">
    <property type="entry name" value="ACYLTRANSFERASE YIHG-RELATED"/>
    <property type="match status" value="1"/>
</dbReference>
<keyword evidence="3" id="KW-0012">Acyltransferase</keyword>
<dbReference type="Proteomes" id="UP000651977">
    <property type="component" value="Unassembled WGS sequence"/>
</dbReference>
<dbReference type="NCBIfam" id="NF010621">
    <property type="entry name" value="PRK14014.1"/>
    <property type="match status" value="1"/>
</dbReference>
<accession>A0ABQ1I484</accession>
<dbReference type="PANTHER" id="PTHR10983">
    <property type="entry name" value="1-ACYLGLYCEROL-3-PHOSPHATE ACYLTRANSFERASE-RELATED"/>
    <property type="match status" value="1"/>
</dbReference>
<keyword evidence="1" id="KW-0472">Membrane</keyword>
<comment type="caution">
    <text evidence="3">The sequence shown here is derived from an EMBL/GenBank/DDBJ whole genome shotgun (WGS) entry which is preliminary data.</text>
</comment>
<proteinExistence type="predicted"/>
<protein>
    <submittedName>
        <fullName evidence="3">Acyltransferase</fullName>
    </submittedName>
</protein>
<evidence type="ECO:0000313" key="3">
    <source>
        <dbReference type="EMBL" id="GGB15063.1"/>
    </source>
</evidence>
<dbReference type="Pfam" id="PF01553">
    <property type="entry name" value="Acyltransferase"/>
    <property type="match status" value="1"/>
</dbReference>
<dbReference type="RefSeq" id="WP_055733442.1">
    <property type="nucleotide sequence ID" value="NZ_BMDY01000020.1"/>
</dbReference>
<gene>
    <name evidence="3" type="ORF">GCM10007414_30670</name>
</gene>
<dbReference type="InterPro" id="IPR002123">
    <property type="entry name" value="Plipid/glycerol_acylTrfase"/>
</dbReference>
<keyword evidence="4" id="KW-1185">Reference proteome</keyword>
<name>A0ABQ1I484_9ALTE</name>
<feature type="domain" description="Phospholipid/glycerol acyltransferase" evidence="2">
    <location>
        <begin position="88"/>
        <end position="230"/>
    </location>
</feature>
<keyword evidence="3" id="KW-0808">Transferase</keyword>
<feature type="transmembrane region" description="Helical" evidence="1">
    <location>
        <begin position="121"/>
        <end position="140"/>
    </location>
</feature>
<evidence type="ECO:0000259" key="2">
    <source>
        <dbReference type="SMART" id="SM00563"/>
    </source>
</evidence>
<organism evidence="3 4">
    <name type="scientific">Agarivorans gilvus</name>
    <dbReference type="NCBI Taxonomy" id="680279"/>
    <lineage>
        <taxon>Bacteria</taxon>
        <taxon>Pseudomonadati</taxon>
        <taxon>Pseudomonadota</taxon>
        <taxon>Gammaproteobacteria</taxon>
        <taxon>Alteromonadales</taxon>
        <taxon>Alteromonadaceae</taxon>
        <taxon>Agarivorans</taxon>
    </lineage>
</organism>
<reference evidence="4" key="1">
    <citation type="journal article" date="2019" name="Int. J. Syst. Evol. Microbiol.">
        <title>The Global Catalogue of Microorganisms (GCM) 10K type strain sequencing project: providing services to taxonomists for standard genome sequencing and annotation.</title>
        <authorList>
            <consortium name="The Broad Institute Genomics Platform"/>
            <consortium name="The Broad Institute Genome Sequencing Center for Infectious Disease"/>
            <person name="Wu L."/>
            <person name="Ma J."/>
        </authorList>
    </citation>
    <scope>NUCLEOTIDE SEQUENCE [LARGE SCALE GENOMIC DNA]</scope>
    <source>
        <strain evidence="4">CGMCC 1.10131</strain>
    </source>
</reference>